<comment type="subcellular location">
    <subcellularLocation>
        <location evidence="1">Cell membrane</location>
        <topology evidence="1">Multi-pass membrane protein</topology>
    </subcellularLocation>
</comment>
<dbReference type="InterPro" id="IPR050640">
    <property type="entry name" value="Bact_2-comp_sensor_kinase"/>
</dbReference>
<evidence type="ECO:0000259" key="13">
    <source>
        <dbReference type="PROSITE" id="PS50885"/>
    </source>
</evidence>
<evidence type="ECO:0000256" key="2">
    <source>
        <dbReference type="ARBA" id="ARBA00022475"/>
    </source>
</evidence>
<dbReference type="InterPro" id="IPR010559">
    <property type="entry name" value="Sig_transdc_His_kin_internal"/>
</dbReference>
<evidence type="ECO:0000256" key="8">
    <source>
        <dbReference type="ARBA" id="ARBA00022840"/>
    </source>
</evidence>
<keyword evidence="3" id="KW-0597">Phosphoprotein</keyword>
<dbReference type="Pfam" id="PF06580">
    <property type="entry name" value="His_kinase"/>
    <property type="match status" value="1"/>
</dbReference>
<dbReference type="SUPFAM" id="SSF55874">
    <property type="entry name" value="ATPase domain of HSP90 chaperone/DNA topoisomerase II/histidine kinase"/>
    <property type="match status" value="1"/>
</dbReference>
<evidence type="ECO:0000256" key="10">
    <source>
        <dbReference type="ARBA" id="ARBA00023012"/>
    </source>
</evidence>
<evidence type="ECO:0000256" key="7">
    <source>
        <dbReference type="ARBA" id="ARBA00022777"/>
    </source>
</evidence>
<feature type="domain" description="HAMP" evidence="13">
    <location>
        <begin position="319"/>
        <end position="370"/>
    </location>
</feature>
<dbReference type="Gene3D" id="6.10.340.10">
    <property type="match status" value="1"/>
</dbReference>
<keyword evidence="4" id="KW-0808">Transferase</keyword>
<evidence type="ECO:0000256" key="11">
    <source>
        <dbReference type="ARBA" id="ARBA00023136"/>
    </source>
</evidence>
<evidence type="ECO:0000256" key="1">
    <source>
        <dbReference type="ARBA" id="ARBA00004651"/>
    </source>
</evidence>
<dbReference type="PROSITE" id="PS50885">
    <property type="entry name" value="HAMP"/>
    <property type="match status" value="1"/>
</dbReference>
<dbReference type="PANTHER" id="PTHR34220">
    <property type="entry name" value="SENSOR HISTIDINE KINASE YPDA"/>
    <property type="match status" value="1"/>
</dbReference>
<evidence type="ECO:0000256" key="3">
    <source>
        <dbReference type="ARBA" id="ARBA00022553"/>
    </source>
</evidence>
<proteinExistence type="predicted"/>
<feature type="transmembrane region" description="Helical" evidence="12">
    <location>
        <begin position="12"/>
        <end position="32"/>
    </location>
</feature>
<keyword evidence="2" id="KW-1003">Cell membrane</keyword>
<dbReference type="CDD" id="cd06225">
    <property type="entry name" value="HAMP"/>
    <property type="match status" value="1"/>
</dbReference>
<dbReference type="GO" id="GO:0005524">
    <property type="term" value="F:ATP binding"/>
    <property type="evidence" value="ECO:0007669"/>
    <property type="project" value="UniProtKB-KW"/>
</dbReference>
<dbReference type="GO" id="GO:0005886">
    <property type="term" value="C:plasma membrane"/>
    <property type="evidence" value="ECO:0007669"/>
    <property type="project" value="UniProtKB-SubCell"/>
</dbReference>
<name>A0A412ARJ0_9FIRM</name>
<keyword evidence="7 14" id="KW-0418">Kinase</keyword>
<evidence type="ECO:0000256" key="12">
    <source>
        <dbReference type="SAM" id="Phobius"/>
    </source>
</evidence>
<dbReference type="Proteomes" id="UP000284751">
    <property type="component" value="Unassembled WGS sequence"/>
</dbReference>
<evidence type="ECO:0000256" key="9">
    <source>
        <dbReference type="ARBA" id="ARBA00022989"/>
    </source>
</evidence>
<feature type="transmembrane region" description="Helical" evidence="12">
    <location>
        <begin position="299"/>
        <end position="321"/>
    </location>
</feature>
<evidence type="ECO:0000313" key="14">
    <source>
        <dbReference type="EMBL" id="RGQ33596.1"/>
    </source>
</evidence>
<reference evidence="14 15" key="1">
    <citation type="submission" date="2018-08" db="EMBL/GenBank/DDBJ databases">
        <title>A genome reference for cultivated species of the human gut microbiota.</title>
        <authorList>
            <person name="Zou Y."/>
            <person name="Xue W."/>
            <person name="Luo G."/>
        </authorList>
    </citation>
    <scope>NUCLEOTIDE SEQUENCE [LARGE SCALE GENOMIC DNA]</scope>
    <source>
        <strain evidence="14 15">AF28-26</strain>
    </source>
</reference>
<dbReference type="Gene3D" id="3.30.565.10">
    <property type="entry name" value="Histidine kinase-like ATPase, C-terminal domain"/>
    <property type="match status" value="1"/>
</dbReference>
<dbReference type="GO" id="GO:0000155">
    <property type="term" value="F:phosphorelay sensor kinase activity"/>
    <property type="evidence" value="ECO:0007669"/>
    <property type="project" value="InterPro"/>
</dbReference>
<evidence type="ECO:0000256" key="5">
    <source>
        <dbReference type="ARBA" id="ARBA00022692"/>
    </source>
</evidence>
<dbReference type="InterPro" id="IPR003594">
    <property type="entry name" value="HATPase_dom"/>
</dbReference>
<evidence type="ECO:0000313" key="15">
    <source>
        <dbReference type="Proteomes" id="UP000284751"/>
    </source>
</evidence>
<organism evidence="14 15">
    <name type="scientific">[Clostridium] leptum</name>
    <dbReference type="NCBI Taxonomy" id="1535"/>
    <lineage>
        <taxon>Bacteria</taxon>
        <taxon>Bacillati</taxon>
        <taxon>Bacillota</taxon>
        <taxon>Clostridia</taxon>
        <taxon>Eubacteriales</taxon>
        <taxon>Oscillospiraceae</taxon>
        <taxon>Oscillospiraceae incertae sedis</taxon>
    </lineage>
</organism>
<gene>
    <name evidence="14" type="ORF">DWY99_13930</name>
</gene>
<sequence length="588" mass="67465">MKLSSFFQTVRFRTILLSSLITILVTMGQMIYVSNNTFFFSRKETEQTIMRDHNHVIKNIDNYISSLKTLATKPSNEIGIMNILRTNPAELTEQDKNSNYYYIQMFLFRGLMLTQENCESIFLYSENIAQYYGISNTYIIRDNDRYYDFSMVTKDLTNISYDKPIFISGIRKSGMKIKPLSNHTITYMQGIFENQKRLGAIIINLDSEIFYQLTTDSKIEPYDVFYLIDQNNNVICSNDSSKIGLPPPIELSKVTAHSFINEDKLVVASEISELTEWRLVTISETNHIFGYEQSIKNSIIVSGILLIVLEIIAVSFITIGLMKPLTQISKNVSDIISGNLGVRFSPVKGELGELSMMLQTMLDTINNLIQQIYQKEERKRQLEVNALQAQITPHFIYNTLSRIKWMASIQQAGSIADALQSFSNILSYCMKSNDETIVLKQELEFIKDYVELMNLKVLNEIEMLYDVDKEAEHSIILKFILQPIVENVFLHAFDGSEYYCTISVKCRIVGQTLVVQIHDNGKGISPEKLKELFNISDKHTSSIALKNIADRIRYYYGTDYGVTIHSELNKGTNVVINMPYISDQHERG</sequence>
<dbReference type="InterPro" id="IPR036890">
    <property type="entry name" value="HATPase_C_sf"/>
</dbReference>
<dbReference type="PANTHER" id="PTHR34220:SF11">
    <property type="entry name" value="SENSOR PROTEIN KINASE HPTS"/>
    <property type="match status" value="1"/>
</dbReference>
<keyword evidence="6" id="KW-0547">Nucleotide-binding</keyword>
<keyword evidence="10" id="KW-0902">Two-component regulatory system</keyword>
<evidence type="ECO:0000256" key="4">
    <source>
        <dbReference type="ARBA" id="ARBA00022679"/>
    </source>
</evidence>
<dbReference type="InterPro" id="IPR003660">
    <property type="entry name" value="HAMP_dom"/>
</dbReference>
<keyword evidence="5 12" id="KW-0812">Transmembrane</keyword>
<accession>A0A412ARJ0</accession>
<comment type="caution">
    <text evidence="14">The sequence shown here is derived from an EMBL/GenBank/DDBJ whole genome shotgun (WGS) entry which is preliminary data.</text>
</comment>
<keyword evidence="8" id="KW-0067">ATP-binding</keyword>
<keyword evidence="11 12" id="KW-0472">Membrane</keyword>
<dbReference type="AlphaFoldDB" id="A0A412ARJ0"/>
<keyword evidence="9 12" id="KW-1133">Transmembrane helix</keyword>
<evidence type="ECO:0000256" key="6">
    <source>
        <dbReference type="ARBA" id="ARBA00022741"/>
    </source>
</evidence>
<protein>
    <submittedName>
        <fullName evidence="14">Sensor histidine kinase</fullName>
    </submittedName>
</protein>
<dbReference type="Pfam" id="PF02518">
    <property type="entry name" value="HATPase_c"/>
    <property type="match status" value="1"/>
</dbReference>
<dbReference type="EMBL" id="QRTC01000094">
    <property type="protein sequence ID" value="RGQ33596.1"/>
    <property type="molecule type" value="Genomic_DNA"/>
</dbReference>